<feature type="transmembrane region" description="Helical" evidence="8">
    <location>
        <begin position="457"/>
        <end position="475"/>
    </location>
</feature>
<evidence type="ECO:0000256" key="8">
    <source>
        <dbReference type="SAM" id="Phobius"/>
    </source>
</evidence>
<dbReference type="PANTHER" id="PTHR33908">
    <property type="entry name" value="MANNOSYLTRANSFERASE YKCB-RELATED"/>
    <property type="match status" value="1"/>
</dbReference>
<evidence type="ECO:0000256" key="3">
    <source>
        <dbReference type="ARBA" id="ARBA00022676"/>
    </source>
</evidence>
<evidence type="ECO:0000256" key="7">
    <source>
        <dbReference type="ARBA" id="ARBA00023136"/>
    </source>
</evidence>
<dbReference type="InterPro" id="IPR050297">
    <property type="entry name" value="LipidA_mod_glycosyltrf_83"/>
</dbReference>
<name>A0A7Y8H019_9BURK</name>
<dbReference type="Proteomes" id="UP000545507">
    <property type="component" value="Unassembled WGS sequence"/>
</dbReference>
<feature type="transmembrane region" description="Helical" evidence="8">
    <location>
        <begin position="134"/>
        <end position="153"/>
    </location>
</feature>
<feature type="transmembrane region" description="Helical" evidence="8">
    <location>
        <begin position="106"/>
        <end position="127"/>
    </location>
</feature>
<evidence type="ECO:0000256" key="2">
    <source>
        <dbReference type="ARBA" id="ARBA00022475"/>
    </source>
</evidence>
<feature type="transmembrane region" description="Helical" evidence="8">
    <location>
        <begin position="236"/>
        <end position="253"/>
    </location>
</feature>
<dbReference type="GO" id="GO:0016763">
    <property type="term" value="F:pentosyltransferase activity"/>
    <property type="evidence" value="ECO:0007669"/>
    <property type="project" value="TreeGrafter"/>
</dbReference>
<dbReference type="RefSeq" id="WP_218179554.1">
    <property type="nucleotide sequence ID" value="NZ_VYGV01000025.1"/>
</dbReference>
<feature type="transmembrane region" description="Helical" evidence="8">
    <location>
        <begin position="430"/>
        <end position="450"/>
    </location>
</feature>
<feature type="transmembrane region" description="Helical" evidence="8">
    <location>
        <begin position="481"/>
        <end position="502"/>
    </location>
</feature>
<keyword evidence="2" id="KW-1003">Cell membrane</keyword>
<accession>A0A7Y8H019</accession>
<proteinExistence type="predicted"/>
<evidence type="ECO:0000256" key="4">
    <source>
        <dbReference type="ARBA" id="ARBA00022679"/>
    </source>
</evidence>
<organism evidence="9 10">
    <name type="scientific">Hydrogenophaga aromaticivorans</name>
    <dbReference type="NCBI Taxonomy" id="2610898"/>
    <lineage>
        <taxon>Bacteria</taxon>
        <taxon>Pseudomonadati</taxon>
        <taxon>Pseudomonadota</taxon>
        <taxon>Betaproteobacteria</taxon>
        <taxon>Burkholderiales</taxon>
        <taxon>Comamonadaceae</taxon>
        <taxon>Hydrogenophaga</taxon>
    </lineage>
</organism>
<evidence type="ECO:0008006" key="11">
    <source>
        <dbReference type="Google" id="ProtNLM"/>
    </source>
</evidence>
<keyword evidence="7 8" id="KW-0472">Membrane</keyword>
<keyword evidence="6 8" id="KW-1133">Transmembrane helix</keyword>
<dbReference type="AlphaFoldDB" id="A0A7Y8H019"/>
<evidence type="ECO:0000313" key="9">
    <source>
        <dbReference type="EMBL" id="NWF47991.1"/>
    </source>
</evidence>
<evidence type="ECO:0000313" key="10">
    <source>
        <dbReference type="Proteomes" id="UP000545507"/>
    </source>
</evidence>
<feature type="transmembrane region" description="Helical" evidence="8">
    <location>
        <begin position="187"/>
        <end position="216"/>
    </location>
</feature>
<sequence length="508" mass="57082">MTEKNIASLKPAVSGRWWLFVILWCLALCVLSAQKIDGSSIKGDATQNLILAKGIYEHGEFSLGGGLTSFREPVPPLLVATYLQLFADRHSPMDLESMHYGAHTRFVKLSNLFWVFWGLLGSWLLFFEVSQRRWLSLAAPLLSAPFFFTNPLIVNSLYTELQAGTLMIWCSYLLVRAAQQPSAWRLLLTGVFLGLLCLTKALFLPVSFVVIAAMMIKQWPERPGSDWRAWKPMSRVGLYIGLGLAVTVLPWIGRNHAQMQSTEISAGRSGYILLKRAMIDQITDDEFKAGFYLFGPQPYKQLVAGTGLDVKADEAVKREGRLARLNGARSDYIVDDTRALYAGHPEQVISFYRKAAAVHVQLTRLFEQAHDAHPTLAADKVMQKVALQQFADHPWRHLKVSLLMFWRGFWCLSPGTPLPLVSEAHLRTTLIVGLNAAAGLALLFVFFKALLQRQTPLLFMTALPVLMMLVYTLVSQNLPRFFAPAVPFMLLSLFWLLAPSLCQRASRR</sequence>
<keyword evidence="10" id="KW-1185">Reference proteome</keyword>
<evidence type="ECO:0000256" key="1">
    <source>
        <dbReference type="ARBA" id="ARBA00004651"/>
    </source>
</evidence>
<keyword evidence="3" id="KW-0328">Glycosyltransferase</keyword>
<gene>
    <name evidence="9" type="ORF">F3K02_22440</name>
</gene>
<evidence type="ECO:0000256" key="6">
    <source>
        <dbReference type="ARBA" id="ARBA00022989"/>
    </source>
</evidence>
<protein>
    <recommendedName>
        <fullName evidence="11">Glycosyltransferase RgtA/B/C/D-like domain-containing protein</fullName>
    </recommendedName>
</protein>
<comment type="subcellular location">
    <subcellularLocation>
        <location evidence="1">Cell membrane</location>
        <topology evidence="1">Multi-pass membrane protein</topology>
    </subcellularLocation>
</comment>
<reference evidence="9 10" key="1">
    <citation type="submission" date="2019-09" db="EMBL/GenBank/DDBJ databases">
        <title>Hydrogenophaga aromatica sp. nov., isolated from a para-xylene-degrading enrichment culture.</title>
        <authorList>
            <person name="Tancsics A."/>
            <person name="Banerjee S."/>
        </authorList>
    </citation>
    <scope>NUCLEOTIDE SEQUENCE [LARGE SCALE GENOMIC DNA]</scope>
    <source>
        <strain evidence="9 10">D2P1</strain>
    </source>
</reference>
<comment type="caution">
    <text evidence="9">The sequence shown here is derived from an EMBL/GenBank/DDBJ whole genome shotgun (WGS) entry which is preliminary data.</text>
</comment>
<keyword evidence="4" id="KW-0808">Transferase</keyword>
<keyword evidence="5 8" id="KW-0812">Transmembrane</keyword>
<dbReference type="GO" id="GO:0009103">
    <property type="term" value="P:lipopolysaccharide biosynthetic process"/>
    <property type="evidence" value="ECO:0007669"/>
    <property type="project" value="UniProtKB-ARBA"/>
</dbReference>
<evidence type="ECO:0000256" key="5">
    <source>
        <dbReference type="ARBA" id="ARBA00022692"/>
    </source>
</evidence>
<dbReference type="PANTHER" id="PTHR33908:SF11">
    <property type="entry name" value="MEMBRANE PROTEIN"/>
    <property type="match status" value="1"/>
</dbReference>
<dbReference type="EMBL" id="VYGV01000025">
    <property type="protein sequence ID" value="NWF47991.1"/>
    <property type="molecule type" value="Genomic_DNA"/>
</dbReference>
<dbReference type="GO" id="GO:0005886">
    <property type="term" value="C:plasma membrane"/>
    <property type="evidence" value="ECO:0007669"/>
    <property type="project" value="UniProtKB-SubCell"/>
</dbReference>